<dbReference type="RefSeq" id="WP_066239105.1">
    <property type="nucleotide sequence ID" value="NZ_LSGP01000013.1"/>
</dbReference>
<dbReference type="PANTHER" id="PTHR30474">
    <property type="entry name" value="CELL CYCLE PROTEIN"/>
    <property type="match status" value="1"/>
</dbReference>
<dbReference type="GO" id="GO:0032153">
    <property type="term" value="C:cell division site"/>
    <property type="evidence" value="ECO:0007669"/>
    <property type="project" value="TreeGrafter"/>
</dbReference>
<evidence type="ECO:0000313" key="7">
    <source>
        <dbReference type="EMBL" id="KYZ77202.1"/>
    </source>
</evidence>
<feature type="transmembrane region" description="Helical" evidence="6">
    <location>
        <begin position="351"/>
        <end position="376"/>
    </location>
</feature>
<dbReference type="InterPro" id="IPR001182">
    <property type="entry name" value="FtsW/RodA"/>
</dbReference>
<keyword evidence="5 6" id="KW-0472">Membrane</keyword>
<dbReference type="Proteomes" id="UP000076268">
    <property type="component" value="Unassembled WGS sequence"/>
</dbReference>
<keyword evidence="2 6" id="KW-0812">Transmembrane</keyword>
<dbReference type="GO" id="GO:0008360">
    <property type="term" value="P:regulation of cell shape"/>
    <property type="evidence" value="ECO:0007669"/>
    <property type="project" value="UniProtKB-KW"/>
</dbReference>
<evidence type="ECO:0000256" key="5">
    <source>
        <dbReference type="ARBA" id="ARBA00023136"/>
    </source>
</evidence>
<name>A0A154BTE5_ANASB</name>
<dbReference type="Pfam" id="PF01098">
    <property type="entry name" value="FTSW_RODA_SPOVE"/>
    <property type="match status" value="1"/>
</dbReference>
<reference evidence="7 8" key="1">
    <citation type="submission" date="2016-02" db="EMBL/GenBank/DDBJ databases">
        <title>Anaerosporomusa subterraneum gen. nov., sp. nov., a spore-forming obligate anaerobe isolated from saprolite.</title>
        <authorList>
            <person name="Choi J.K."/>
            <person name="Shah M."/>
            <person name="Yee N."/>
        </authorList>
    </citation>
    <scope>NUCLEOTIDE SEQUENCE [LARGE SCALE GENOMIC DNA]</scope>
    <source>
        <strain evidence="7 8">RU4</strain>
    </source>
</reference>
<dbReference type="GO" id="GO:0005886">
    <property type="term" value="C:plasma membrane"/>
    <property type="evidence" value="ECO:0007669"/>
    <property type="project" value="TreeGrafter"/>
</dbReference>
<feature type="transmembrane region" description="Helical" evidence="6">
    <location>
        <begin position="117"/>
        <end position="136"/>
    </location>
</feature>
<dbReference type="PANTHER" id="PTHR30474:SF3">
    <property type="entry name" value="PEPTIDOGLYCAN GLYCOSYLTRANSFERASE RODA"/>
    <property type="match status" value="1"/>
</dbReference>
<feature type="transmembrane region" description="Helical" evidence="6">
    <location>
        <begin position="240"/>
        <end position="260"/>
    </location>
</feature>
<keyword evidence="4 6" id="KW-1133">Transmembrane helix</keyword>
<evidence type="ECO:0000256" key="3">
    <source>
        <dbReference type="ARBA" id="ARBA00022960"/>
    </source>
</evidence>
<keyword evidence="8" id="KW-1185">Reference proteome</keyword>
<dbReference type="OrthoDB" id="9812661at2"/>
<feature type="transmembrane region" description="Helical" evidence="6">
    <location>
        <begin position="62"/>
        <end position="79"/>
    </location>
</feature>
<gene>
    <name evidence="7" type="ORF">AXX12_03455</name>
</gene>
<feature type="transmembrane region" description="Helical" evidence="6">
    <location>
        <begin position="388"/>
        <end position="409"/>
    </location>
</feature>
<evidence type="ECO:0000256" key="4">
    <source>
        <dbReference type="ARBA" id="ARBA00022989"/>
    </source>
</evidence>
<comment type="caution">
    <text evidence="7">The sequence shown here is derived from an EMBL/GenBank/DDBJ whole genome shotgun (WGS) entry which is preliminary data.</text>
</comment>
<evidence type="ECO:0000313" key="8">
    <source>
        <dbReference type="Proteomes" id="UP000076268"/>
    </source>
</evidence>
<keyword evidence="3" id="KW-0133">Cell shape</keyword>
<dbReference type="EMBL" id="LSGP01000013">
    <property type="protein sequence ID" value="KYZ77202.1"/>
    <property type="molecule type" value="Genomic_DNA"/>
</dbReference>
<feature type="transmembrane region" description="Helical" evidence="6">
    <location>
        <begin position="86"/>
        <end position="105"/>
    </location>
</feature>
<dbReference type="AlphaFoldDB" id="A0A154BTE5"/>
<sequence>MTRPPYDLTLIIGLFLVVGIATVSLATGHIALSPLLSSFGLVCFWLMTQFLLVKYAPTLDCLLLPITYFLTAVGLVFIFRLRPSLFYAQLIWSAIGTCAFCTVVWKRHNLYQLNAYKYTIGLLGIVLLLATLVFGVEIGGNKNWIAVGAFRVQPSEFAKLCIVLFISGYLSSRQIELVQSITRIGPIQLPHFRFLAPLLMVWGLAMLMLVIQRDLGAALLYFGATLILTCMASGRWSIAYLGALFFAIGSSIAYTLFPHVSTRIDIWLAPWSDPNGKAYQLLQSLFALGSGGVFGSGLASGHPELIPEVHTDFIFSAIGEEFGFTGIACILLIYMILLYRCFRIAMRNRTVFGGLTSAGLTLLLGLQIFVILAGTTNLLPMTGITLPFISYGGSSLLSSFLLMGVLAAFSGEAVL</sequence>
<evidence type="ECO:0000256" key="6">
    <source>
        <dbReference type="SAM" id="Phobius"/>
    </source>
</evidence>
<dbReference type="STRING" id="1794912.AXX12_03455"/>
<proteinExistence type="predicted"/>
<feature type="transmembrane region" description="Helical" evidence="6">
    <location>
        <begin position="322"/>
        <end position="339"/>
    </location>
</feature>
<protein>
    <submittedName>
        <fullName evidence="7">Cell cycle protein</fullName>
    </submittedName>
</protein>
<feature type="transmembrane region" description="Helical" evidence="6">
    <location>
        <begin position="35"/>
        <end position="56"/>
    </location>
</feature>
<organism evidence="7 8">
    <name type="scientific">Anaerosporomusa subterranea</name>
    <dbReference type="NCBI Taxonomy" id="1794912"/>
    <lineage>
        <taxon>Bacteria</taxon>
        <taxon>Bacillati</taxon>
        <taxon>Bacillota</taxon>
        <taxon>Negativicutes</taxon>
        <taxon>Acetonemataceae</taxon>
        <taxon>Anaerosporomusa</taxon>
    </lineage>
</organism>
<accession>A0A154BTE5</accession>
<feature type="transmembrane region" description="Helical" evidence="6">
    <location>
        <begin position="6"/>
        <end position="28"/>
    </location>
</feature>
<dbReference type="GO" id="GO:0051301">
    <property type="term" value="P:cell division"/>
    <property type="evidence" value="ECO:0007669"/>
    <property type="project" value="InterPro"/>
</dbReference>
<dbReference type="GO" id="GO:0015648">
    <property type="term" value="F:lipid-linked peptidoglycan transporter activity"/>
    <property type="evidence" value="ECO:0007669"/>
    <property type="project" value="TreeGrafter"/>
</dbReference>
<comment type="subcellular location">
    <subcellularLocation>
        <location evidence="1">Membrane</location>
        <topology evidence="1">Multi-pass membrane protein</topology>
    </subcellularLocation>
</comment>
<evidence type="ECO:0000256" key="1">
    <source>
        <dbReference type="ARBA" id="ARBA00004141"/>
    </source>
</evidence>
<evidence type="ECO:0000256" key="2">
    <source>
        <dbReference type="ARBA" id="ARBA00022692"/>
    </source>
</evidence>